<evidence type="ECO:0000313" key="4">
    <source>
        <dbReference type="EMBL" id="MBY8825196.1"/>
    </source>
</evidence>
<dbReference type="Pfam" id="PF00756">
    <property type="entry name" value="Esterase"/>
    <property type="match status" value="1"/>
</dbReference>
<reference evidence="4 5" key="1">
    <citation type="submission" date="2021-08" db="EMBL/GenBank/DDBJ databases">
        <authorList>
            <person name="Tuo L."/>
        </authorList>
    </citation>
    <scope>NUCLEOTIDE SEQUENCE [LARGE SCALE GENOMIC DNA]</scope>
    <source>
        <strain evidence="4 5">JCM 31229</strain>
    </source>
</reference>
<dbReference type="InterPro" id="IPR029058">
    <property type="entry name" value="AB_hydrolase_fold"/>
</dbReference>
<feature type="chain" id="PRO_5045640076" description="Alpha/beta hydrolase" evidence="3">
    <location>
        <begin position="21"/>
        <end position="314"/>
    </location>
</feature>
<dbReference type="Proteomes" id="UP000706039">
    <property type="component" value="Unassembled WGS sequence"/>
</dbReference>
<evidence type="ECO:0000256" key="1">
    <source>
        <dbReference type="ARBA" id="ARBA00005622"/>
    </source>
</evidence>
<name>A0ABS7PVM2_9SPHN</name>
<keyword evidence="3" id="KW-0732">Signal</keyword>
<dbReference type="EMBL" id="JAINVV010000011">
    <property type="protein sequence ID" value="MBY8825196.1"/>
    <property type="molecule type" value="Genomic_DNA"/>
</dbReference>
<keyword evidence="2" id="KW-0378">Hydrolase</keyword>
<keyword evidence="5" id="KW-1185">Reference proteome</keyword>
<accession>A0ABS7PVM2</accession>
<dbReference type="InterPro" id="IPR000801">
    <property type="entry name" value="Esterase-like"/>
</dbReference>
<comment type="caution">
    <text evidence="4">The sequence shown here is derived from an EMBL/GenBank/DDBJ whole genome shotgun (WGS) entry which is preliminary data.</text>
</comment>
<dbReference type="Gene3D" id="3.40.50.1820">
    <property type="entry name" value="alpha/beta hydrolase"/>
    <property type="match status" value="1"/>
</dbReference>
<gene>
    <name evidence="4" type="ORF">K7G82_23035</name>
</gene>
<evidence type="ECO:0000256" key="3">
    <source>
        <dbReference type="SAM" id="SignalP"/>
    </source>
</evidence>
<protein>
    <recommendedName>
        <fullName evidence="6">Alpha/beta hydrolase</fullName>
    </recommendedName>
</protein>
<evidence type="ECO:0000313" key="5">
    <source>
        <dbReference type="Proteomes" id="UP000706039"/>
    </source>
</evidence>
<evidence type="ECO:0000256" key="2">
    <source>
        <dbReference type="ARBA" id="ARBA00022801"/>
    </source>
</evidence>
<sequence length="314" mass="33706">MTFGCAFLAMFAIVGMGAGAQAELRAADKPALQLVEKSVVDDVRSYTIHSAIMQRDYLISVAVPDEPLETAKRYPAFILTDGNWALAPAQIAYGGAREAMPGPMFVVAIGAPPGTTAEERGIRRIFEFSPPGWDRQDPFGKVVTEGCAKLGVSAARCTGGAPAFSQFITRELLPALSAAFPIDEHRLSLGGISAGGFFGLWMAFQPDSPFRNYVISSPAMQYGNGEILRLEEAYARTHQDFPVGIYMGSGSLEIDDPFLEGVGQIVSGQARLGGMLRSRKYPSLRLFGEIHHGLGHVDASAASYARGMRLLLAK</sequence>
<evidence type="ECO:0008006" key="6">
    <source>
        <dbReference type="Google" id="ProtNLM"/>
    </source>
</evidence>
<dbReference type="PANTHER" id="PTHR40841">
    <property type="entry name" value="SIDEROPHORE TRIACETYLFUSARININE C ESTERASE"/>
    <property type="match status" value="1"/>
</dbReference>
<dbReference type="RefSeq" id="WP_222992296.1">
    <property type="nucleotide sequence ID" value="NZ_JAINVV010000011.1"/>
</dbReference>
<feature type="signal peptide" evidence="3">
    <location>
        <begin position="1"/>
        <end position="20"/>
    </location>
</feature>
<organism evidence="4 5">
    <name type="scientific">Sphingomonas colocasiae</name>
    <dbReference type="NCBI Taxonomy" id="1848973"/>
    <lineage>
        <taxon>Bacteria</taxon>
        <taxon>Pseudomonadati</taxon>
        <taxon>Pseudomonadota</taxon>
        <taxon>Alphaproteobacteria</taxon>
        <taxon>Sphingomonadales</taxon>
        <taxon>Sphingomonadaceae</taxon>
        <taxon>Sphingomonas</taxon>
    </lineage>
</organism>
<comment type="similarity">
    <text evidence="1">Belongs to the esterase D family.</text>
</comment>
<proteinExistence type="inferred from homology"/>
<dbReference type="InterPro" id="IPR052558">
    <property type="entry name" value="Siderophore_Hydrolase_D"/>
</dbReference>
<dbReference type="SUPFAM" id="SSF53474">
    <property type="entry name" value="alpha/beta-Hydrolases"/>
    <property type="match status" value="1"/>
</dbReference>
<dbReference type="PANTHER" id="PTHR40841:SF2">
    <property type="entry name" value="SIDEROPHORE-DEGRADING ESTERASE (EUROFUNG)"/>
    <property type="match status" value="1"/>
</dbReference>